<reference evidence="2 3" key="1">
    <citation type="submission" date="2019-10" db="EMBL/GenBank/DDBJ databases">
        <title>Rubrobacter sp nov SCSIO 52915 isolated from a deep-sea sediment in the South China Sea.</title>
        <authorList>
            <person name="Chen R.W."/>
        </authorList>
    </citation>
    <scope>NUCLEOTIDE SEQUENCE [LARGE SCALE GENOMIC DNA]</scope>
    <source>
        <strain evidence="2 3">SCSIO 52915</strain>
        <plasmid evidence="2 3">unnamed1</plasmid>
    </source>
</reference>
<proteinExistence type="predicted"/>
<evidence type="ECO:0000313" key="3">
    <source>
        <dbReference type="Proteomes" id="UP000502706"/>
    </source>
</evidence>
<dbReference type="KEGG" id="rmar:GBA65_22195"/>
<evidence type="ECO:0000313" key="2">
    <source>
        <dbReference type="EMBL" id="QIN81147.1"/>
    </source>
</evidence>
<geneLocation type="plasmid" evidence="2 3">
    <name>unnamed1</name>
</geneLocation>
<keyword evidence="3" id="KW-1185">Reference proteome</keyword>
<dbReference type="AlphaFoldDB" id="A0A6G8Q4A3"/>
<accession>A0A6G8Q4A3</accession>
<organism evidence="2 3">
    <name type="scientific">Rubrobacter marinus</name>
    <dbReference type="NCBI Taxonomy" id="2653852"/>
    <lineage>
        <taxon>Bacteria</taxon>
        <taxon>Bacillati</taxon>
        <taxon>Actinomycetota</taxon>
        <taxon>Rubrobacteria</taxon>
        <taxon>Rubrobacterales</taxon>
        <taxon>Rubrobacteraceae</taxon>
        <taxon>Rubrobacter</taxon>
    </lineage>
</organism>
<feature type="region of interest" description="Disordered" evidence="1">
    <location>
        <begin position="92"/>
        <end position="113"/>
    </location>
</feature>
<keyword evidence="2" id="KW-0614">Plasmid</keyword>
<dbReference type="RefSeq" id="WP_166398861.1">
    <property type="nucleotide sequence ID" value="NZ_CP045122.1"/>
</dbReference>
<name>A0A6G8Q4A3_9ACTN</name>
<evidence type="ECO:0000256" key="1">
    <source>
        <dbReference type="SAM" id="MobiDB-lite"/>
    </source>
</evidence>
<sequence length="145" mass="16200">MVLMGIWEASDAVRRAVPGSVKEMDVYKGAGAVFTESWSREGGILYHVCWVELFERESRGGADELGGLAARVVSEESIRDEGVARAEFDRLMGTMPKRPKERPPEDAPSEEVAEWEADRLRAWEDIERLGALIDENPGVPLEELQ</sequence>
<protein>
    <submittedName>
        <fullName evidence="2">Uncharacterized protein</fullName>
    </submittedName>
</protein>
<gene>
    <name evidence="2" type="ORF">GBA65_22195</name>
</gene>
<dbReference type="Proteomes" id="UP000502706">
    <property type="component" value="Plasmid unnamed1"/>
</dbReference>
<dbReference type="EMBL" id="CP045122">
    <property type="protein sequence ID" value="QIN81147.1"/>
    <property type="molecule type" value="Genomic_DNA"/>
</dbReference>